<keyword evidence="2" id="KW-1185">Reference proteome</keyword>
<protein>
    <submittedName>
        <fullName evidence="1">Uncharacterized protein</fullName>
    </submittedName>
</protein>
<accession>A0ACB9PAQ0</accession>
<evidence type="ECO:0000313" key="2">
    <source>
        <dbReference type="Proteomes" id="UP000828941"/>
    </source>
</evidence>
<gene>
    <name evidence="1" type="ORF">L6164_012912</name>
</gene>
<sequence>MANNHRNFIQYLPHNNTFPIECRFCNQVISTNAALISHMEFHIQQQEMALGIQDSQHQITYQREPIANNFSSIVPASRPIVAPPKSPEMFPARTNSFLRATQFFSLTLMQDVQPAHDQISSLVQSTLIPQVSLREMEVYPTDGTKPLIQMLEHPIMNIEFIDLVEDDHELDLKL</sequence>
<dbReference type="EMBL" id="CM039430">
    <property type="protein sequence ID" value="KAI4345820.1"/>
    <property type="molecule type" value="Genomic_DNA"/>
</dbReference>
<organism evidence="1 2">
    <name type="scientific">Bauhinia variegata</name>
    <name type="common">Purple orchid tree</name>
    <name type="synonym">Phanera variegata</name>
    <dbReference type="NCBI Taxonomy" id="167791"/>
    <lineage>
        <taxon>Eukaryota</taxon>
        <taxon>Viridiplantae</taxon>
        <taxon>Streptophyta</taxon>
        <taxon>Embryophyta</taxon>
        <taxon>Tracheophyta</taxon>
        <taxon>Spermatophyta</taxon>
        <taxon>Magnoliopsida</taxon>
        <taxon>eudicotyledons</taxon>
        <taxon>Gunneridae</taxon>
        <taxon>Pentapetalae</taxon>
        <taxon>rosids</taxon>
        <taxon>fabids</taxon>
        <taxon>Fabales</taxon>
        <taxon>Fabaceae</taxon>
        <taxon>Cercidoideae</taxon>
        <taxon>Cercideae</taxon>
        <taxon>Bauhiniinae</taxon>
        <taxon>Bauhinia</taxon>
    </lineage>
</organism>
<reference evidence="1 2" key="1">
    <citation type="journal article" date="2022" name="DNA Res.">
        <title>Chromosomal-level genome assembly of the orchid tree Bauhinia variegata (Leguminosae; Cercidoideae) supports the allotetraploid origin hypothesis of Bauhinia.</title>
        <authorList>
            <person name="Zhong Y."/>
            <person name="Chen Y."/>
            <person name="Zheng D."/>
            <person name="Pang J."/>
            <person name="Liu Y."/>
            <person name="Luo S."/>
            <person name="Meng S."/>
            <person name="Qian L."/>
            <person name="Wei D."/>
            <person name="Dai S."/>
            <person name="Zhou R."/>
        </authorList>
    </citation>
    <scope>NUCLEOTIDE SEQUENCE [LARGE SCALE GENOMIC DNA]</scope>
    <source>
        <strain evidence="1">BV-YZ2020</strain>
    </source>
</reference>
<comment type="caution">
    <text evidence="1">The sequence shown here is derived from an EMBL/GenBank/DDBJ whole genome shotgun (WGS) entry which is preliminary data.</text>
</comment>
<evidence type="ECO:0000313" key="1">
    <source>
        <dbReference type="EMBL" id="KAI4345820.1"/>
    </source>
</evidence>
<dbReference type="Proteomes" id="UP000828941">
    <property type="component" value="Chromosome 5"/>
</dbReference>
<proteinExistence type="predicted"/>
<name>A0ACB9PAQ0_BAUVA</name>